<keyword evidence="2" id="KW-1185">Reference proteome</keyword>
<gene>
    <name evidence="1" type="ORF">Tco_1124926</name>
</gene>
<dbReference type="Proteomes" id="UP001151760">
    <property type="component" value="Unassembled WGS sequence"/>
</dbReference>
<reference evidence="1" key="1">
    <citation type="journal article" date="2022" name="Int. J. Mol. Sci.">
        <title>Draft Genome of Tanacetum Coccineum: Genomic Comparison of Closely Related Tanacetum-Family Plants.</title>
        <authorList>
            <person name="Yamashiro T."/>
            <person name="Shiraishi A."/>
            <person name="Nakayama K."/>
            <person name="Satake H."/>
        </authorList>
    </citation>
    <scope>NUCLEOTIDE SEQUENCE</scope>
</reference>
<dbReference type="EMBL" id="BQNB010021637">
    <property type="protein sequence ID" value="GJU08496.1"/>
    <property type="molecule type" value="Genomic_DNA"/>
</dbReference>
<sequence length="188" mass="21908">MEMGNMEMEPDIENMTMNEYWEYEVVKERQFGDNDSDFDKLLDDLFRMGADNLKRMGQDIVQDSICEQDVDLEEDQEEDGDDGDIFYMWDITVEDVERIRKFLTLNVPDVIDDIIQPLILKTIHATPPNEDYVAPATVSILDDLLEEFEDEILNVIMVDEGAECSPTKDLEELERLLTKDPQSHYTEI</sequence>
<evidence type="ECO:0000313" key="2">
    <source>
        <dbReference type="Proteomes" id="UP001151760"/>
    </source>
</evidence>
<proteinExistence type="predicted"/>
<evidence type="ECO:0000313" key="1">
    <source>
        <dbReference type="EMBL" id="GJU08496.1"/>
    </source>
</evidence>
<protein>
    <submittedName>
        <fullName evidence="1">Uncharacterized protein</fullName>
    </submittedName>
</protein>
<comment type="caution">
    <text evidence="1">The sequence shown here is derived from an EMBL/GenBank/DDBJ whole genome shotgun (WGS) entry which is preliminary data.</text>
</comment>
<name>A0ABQ5J8N0_9ASTR</name>
<organism evidence="1 2">
    <name type="scientific">Tanacetum coccineum</name>
    <dbReference type="NCBI Taxonomy" id="301880"/>
    <lineage>
        <taxon>Eukaryota</taxon>
        <taxon>Viridiplantae</taxon>
        <taxon>Streptophyta</taxon>
        <taxon>Embryophyta</taxon>
        <taxon>Tracheophyta</taxon>
        <taxon>Spermatophyta</taxon>
        <taxon>Magnoliopsida</taxon>
        <taxon>eudicotyledons</taxon>
        <taxon>Gunneridae</taxon>
        <taxon>Pentapetalae</taxon>
        <taxon>asterids</taxon>
        <taxon>campanulids</taxon>
        <taxon>Asterales</taxon>
        <taxon>Asteraceae</taxon>
        <taxon>Asteroideae</taxon>
        <taxon>Anthemideae</taxon>
        <taxon>Anthemidinae</taxon>
        <taxon>Tanacetum</taxon>
    </lineage>
</organism>
<reference evidence="1" key="2">
    <citation type="submission" date="2022-01" db="EMBL/GenBank/DDBJ databases">
        <authorList>
            <person name="Yamashiro T."/>
            <person name="Shiraishi A."/>
            <person name="Satake H."/>
            <person name="Nakayama K."/>
        </authorList>
    </citation>
    <scope>NUCLEOTIDE SEQUENCE</scope>
</reference>
<accession>A0ABQ5J8N0</accession>